<organism evidence="2 3">
    <name type="scientific">Gracilibacillus xinjiangensis</name>
    <dbReference type="NCBI Taxonomy" id="1193282"/>
    <lineage>
        <taxon>Bacteria</taxon>
        <taxon>Bacillati</taxon>
        <taxon>Bacillota</taxon>
        <taxon>Bacilli</taxon>
        <taxon>Bacillales</taxon>
        <taxon>Bacillaceae</taxon>
        <taxon>Gracilibacillus</taxon>
    </lineage>
</organism>
<dbReference type="Proteomes" id="UP001595882">
    <property type="component" value="Unassembled WGS sequence"/>
</dbReference>
<dbReference type="PANTHER" id="PTHR36836:SF1">
    <property type="entry name" value="COLANIC ACID BIOSYNTHESIS PROTEIN WCAK"/>
    <property type="match status" value="1"/>
</dbReference>
<dbReference type="GO" id="GO:0016740">
    <property type="term" value="F:transferase activity"/>
    <property type="evidence" value="ECO:0007669"/>
    <property type="project" value="UniProtKB-KW"/>
</dbReference>
<dbReference type="Pfam" id="PF04230">
    <property type="entry name" value="PS_pyruv_trans"/>
    <property type="match status" value="1"/>
</dbReference>
<evidence type="ECO:0000313" key="2">
    <source>
        <dbReference type="EMBL" id="MFC4402895.1"/>
    </source>
</evidence>
<reference evidence="3" key="1">
    <citation type="journal article" date="2019" name="Int. J. Syst. Evol. Microbiol.">
        <title>The Global Catalogue of Microorganisms (GCM) 10K type strain sequencing project: providing services to taxonomists for standard genome sequencing and annotation.</title>
        <authorList>
            <consortium name="The Broad Institute Genomics Platform"/>
            <consortium name="The Broad Institute Genome Sequencing Center for Infectious Disease"/>
            <person name="Wu L."/>
            <person name="Ma J."/>
        </authorList>
    </citation>
    <scope>NUCLEOTIDE SEQUENCE [LARGE SCALE GENOMIC DNA]</scope>
    <source>
        <strain evidence="3">CCUG 37865</strain>
    </source>
</reference>
<dbReference type="InterPro" id="IPR007345">
    <property type="entry name" value="Polysacch_pyruvyl_Trfase"/>
</dbReference>
<gene>
    <name evidence="2" type="primary">csaB</name>
    <name evidence="2" type="ORF">ACFOY7_07385</name>
</gene>
<comment type="caution">
    <text evidence="2">The sequence shown here is derived from an EMBL/GenBank/DDBJ whole genome shotgun (WGS) entry which is preliminary data.</text>
</comment>
<name>A0ABV8WTX1_9BACI</name>
<sequence>MARMHVVLSGYYGFNNEGDEAILTAIIQSLREINQGIDLTVLSNDPRSTASKHQVQAVNRWKLKDVSNALKTADGLISGGGSLLQDKTSMKSVPYYSGIMRIAKWHKKPVFVYSQGIGPVDHPISKWIVKSTLNKVDQITVRDHDSQQLLTSLGLKKDSIIVPDPVFGLDARTFSSKWVERAGITGPFVTVSVRDWPSDQPFKERIAGCLDGLVSEGYSVVFVPFHGEEDYQTSKEVAGLMDKDSYVMTADIPMEEKIAVIRESALLIGMRLHSLIFASIVYTPFVALSYDPKVDSFAKLMDQPVGGHVNHGNWDESSLLEMVKRQLAELDDVQQLLKDRAVIQQAKAVETAEMAIKTFE</sequence>
<dbReference type="RefSeq" id="WP_390250917.1">
    <property type="nucleotide sequence ID" value="NZ_JBHSDT010000004.1"/>
</dbReference>
<proteinExistence type="predicted"/>
<dbReference type="Gene3D" id="3.40.50.2000">
    <property type="entry name" value="Glycogen Phosphorylase B"/>
    <property type="match status" value="1"/>
</dbReference>
<evidence type="ECO:0000259" key="1">
    <source>
        <dbReference type="Pfam" id="PF04230"/>
    </source>
</evidence>
<accession>A0ABV8WTX1</accession>
<feature type="domain" description="Polysaccharide pyruvyl transferase" evidence="1">
    <location>
        <begin position="18"/>
        <end position="292"/>
    </location>
</feature>
<dbReference type="PANTHER" id="PTHR36836">
    <property type="entry name" value="COLANIC ACID BIOSYNTHESIS PROTEIN WCAK"/>
    <property type="match status" value="1"/>
</dbReference>
<keyword evidence="3" id="KW-1185">Reference proteome</keyword>
<keyword evidence="2" id="KW-0808">Transferase</keyword>
<evidence type="ECO:0000313" key="3">
    <source>
        <dbReference type="Proteomes" id="UP001595882"/>
    </source>
</evidence>
<dbReference type="InterPro" id="IPR019896">
    <property type="entry name" value="Polysacch_pyruvyl_Trfase_CsaB"/>
</dbReference>
<dbReference type="NCBIfam" id="TIGR03609">
    <property type="entry name" value="S_layer_CsaB"/>
    <property type="match status" value="1"/>
</dbReference>
<dbReference type="EMBL" id="JBHSDT010000004">
    <property type="protein sequence ID" value="MFC4402895.1"/>
    <property type="molecule type" value="Genomic_DNA"/>
</dbReference>
<protein>
    <submittedName>
        <fullName evidence="2">Polysaccharide pyruvyl transferase CsaB</fullName>
    </submittedName>
</protein>